<dbReference type="SUPFAM" id="SSF140102">
    <property type="entry name" value="ISY1 domain-like"/>
    <property type="match status" value="1"/>
</dbReference>
<dbReference type="InterPro" id="IPR009360">
    <property type="entry name" value="Isy1"/>
</dbReference>
<evidence type="ECO:0000313" key="3">
    <source>
        <dbReference type="Proteomes" id="UP000694413"/>
    </source>
</evidence>
<name>A0A8D2MIR5_ZONAL</name>
<dbReference type="GO" id="GO:0000350">
    <property type="term" value="P:generation of catalytic spliceosome for second transesterification step"/>
    <property type="evidence" value="ECO:0007669"/>
    <property type="project" value="InterPro"/>
</dbReference>
<dbReference type="Pfam" id="PF06246">
    <property type="entry name" value="Isy1"/>
    <property type="match status" value="1"/>
</dbReference>
<keyword evidence="1" id="KW-0812">Transmembrane</keyword>
<dbReference type="AlphaFoldDB" id="A0A8D2MIR5"/>
<evidence type="ECO:0000256" key="1">
    <source>
        <dbReference type="SAM" id="Phobius"/>
    </source>
</evidence>
<protein>
    <submittedName>
        <fullName evidence="2">Uncharacterized protein</fullName>
    </submittedName>
</protein>
<reference evidence="2" key="2">
    <citation type="submission" date="2025-09" db="UniProtKB">
        <authorList>
            <consortium name="Ensembl"/>
        </authorList>
    </citation>
    <scope>IDENTIFICATION</scope>
</reference>
<evidence type="ECO:0000313" key="2">
    <source>
        <dbReference type="Ensembl" id="ENSZALP00000007932.1"/>
    </source>
</evidence>
<keyword evidence="3" id="KW-1185">Reference proteome</keyword>
<reference evidence="2" key="1">
    <citation type="submission" date="2025-08" db="UniProtKB">
        <authorList>
            <consortium name="Ensembl"/>
        </authorList>
    </citation>
    <scope>IDENTIFICATION</scope>
</reference>
<keyword evidence="1" id="KW-1133">Transmembrane helix</keyword>
<dbReference type="Proteomes" id="UP000694413">
    <property type="component" value="Unassembled WGS sequence"/>
</dbReference>
<keyword evidence="1" id="KW-0472">Membrane</keyword>
<dbReference type="InterPro" id="IPR037200">
    <property type="entry name" value="Isy1_sf"/>
</dbReference>
<organism evidence="2 3">
    <name type="scientific">Zonotrichia albicollis</name>
    <name type="common">White-throated sparrow</name>
    <name type="synonym">Fringilla albicollis</name>
    <dbReference type="NCBI Taxonomy" id="44394"/>
    <lineage>
        <taxon>Eukaryota</taxon>
        <taxon>Metazoa</taxon>
        <taxon>Chordata</taxon>
        <taxon>Craniata</taxon>
        <taxon>Vertebrata</taxon>
        <taxon>Euteleostomi</taxon>
        <taxon>Archelosauria</taxon>
        <taxon>Archosauria</taxon>
        <taxon>Dinosauria</taxon>
        <taxon>Saurischia</taxon>
        <taxon>Theropoda</taxon>
        <taxon>Coelurosauria</taxon>
        <taxon>Aves</taxon>
        <taxon>Neognathae</taxon>
        <taxon>Neoaves</taxon>
        <taxon>Telluraves</taxon>
        <taxon>Australaves</taxon>
        <taxon>Passeriformes</taxon>
        <taxon>Passerellidae</taxon>
        <taxon>Zonotrichia</taxon>
    </lineage>
</organism>
<accession>A0A8D2MIR5</accession>
<proteinExistence type="predicted"/>
<sequence length="103" mass="12089">TEDLAEQALLALHSAGLEEGKVKEPLLASECNELPKAEKWRRQITGEISKKVAHPKCCILLTEKGHWECRKRSWKFYYFYYGLKFHAFKNCVLIVFFSFKLLH</sequence>
<dbReference type="Ensembl" id="ENSZALT00000011237.1">
    <property type="protein sequence ID" value="ENSZALP00000007932.1"/>
    <property type="gene ID" value="ENSZALG00000006981.1"/>
</dbReference>
<feature type="transmembrane region" description="Helical" evidence="1">
    <location>
        <begin position="78"/>
        <end position="99"/>
    </location>
</feature>